<dbReference type="EMBL" id="JARQWQ010000098">
    <property type="protein sequence ID" value="KAK2551372.1"/>
    <property type="molecule type" value="Genomic_DNA"/>
</dbReference>
<evidence type="ECO:0000313" key="3">
    <source>
        <dbReference type="Proteomes" id="UP001249851"/>
    </source>
</evidence>
<organism evidence="2 3">
    <name type="scientific">Acropora cervicornis</name>
    <name type="common">Staghorn coral</name>
    <dbReference type="NCBI Taxonomy" id="6130"/>
    <lineage>
        <taxon>Eukaryota</taxon>
        <taxon>Metazoa</taxon>
        <taxon>Cnidaria</taxon>
        <taxon>Anthozoa</taxon>
        <taxon>Hexacorallia</taxon>
        <taxon>Scleractinia</taxon>
        <taxon>Astrocoeniina</taxon>
        <taxon>Acroporidae</taxon>
        <taxon>Acropora</taxon>
    </lineage>
</organism>
<reference evidence="2" key="2">
    <citation type="journal article" date="2023" name="Science">
        <title>Genomic signatures of disease resistance in endangered staghorn corals.</title>
        <authorList>
            <person name="Vollmer S.V."/>
            <person name="Selwyn J.D."/>
            <person name="Despard B.A."/>
            <person name="Roesel C.L."/>
        </authorList>
    </citation>
    <scope>NUCLEOTIDE SEQUENCE</scope>
    <source>
        <strain evidence="2">K2</strain>
    </source>
</reference>
<protein>
    <submittedName>
        <fullName evidence="2">Uncharacterized protein</fullName>
    </submittedName>
</protein>
<comment type="caution">
    <text evidence="2">The sequence shown here is derived from an EMBL/GenBank/DDBJ whole genome shotgun (WGS) entry which is preliminary data.</text>
</comment>
<gene>
    <name evidence="2" type="ORF">P5673_027771</name>
</gene>
<accession>A0AAD9UVN2</accession>
<evidence type="ECO:0000256" key="1">
    <source>
        <dbReference type="SAM" id="MobiDB-lite"/>
    </source>
</evidence>
<proteinExistence type="predicted"/>
<dbReference type="Proteomes" id="UP001249851">
    <property type="component" value="Unassembled WGS sequence"/>
</dbReference>
<reference evidence="2" key="1">
    <citation type="journal article" date="2023" name="G3 (Bethesda)">
        <title>Whole genome assembly and annotation of the endangered Caribbean coral Acropora cervicornis.</title>
        <authorList>
            <person name="Selwyn J.D."/>
            <person name="Vollmer S.V."/>
        </authorList>
    </citation>
    <scope>NUCLEOTIDE SEQUENCE</scope>
    <source>
        <strain evidence="2">K2</strain>
    </source>
</reference>
<dbReference type="AlphaFoldDB" id="A0AAD9UVN2"/>
<sequence>MRAHGPTQCKLTPPRFKQDFEVYGQTLSKFLQFSTTALPQPPLSRLEDSASEGSLNVTLNAAALGSVIADALKTSFEGLRDSMNAGFTGLGDLIASHADEEPDDGNYDGESLVQGEPPTKKS</sequence>
<evidence type="ECO:0000313" key="2">
    <source>
        <dbReference type="EMBL" id="KAK2551372.1"/>
    </source>
</evidence>
<name>A0AAD9UVN2_ACRCE</name>
<keyword evidence="3" id="KW-1185">Reference proteome</keyword>
<feature type="region of interest" description="Disordered" evidence="1">
    <location>
        <begin position="94"/>
        <end position="122"/>
    </location>
</feature>